<evidence type="ECO:0000256" key="5">
    <source>
        <dbReference type="ARBA" id="ARBA00022679"/>
    </source>
</evidence>
<dbReference type="Gene3D" id="3.40.50.510">
    <property type="entry name" value="Phosphotransferase system, mannose-type IIA component"/>
    <property type="match status" value="1"/>
</dbReference>
<evidence type="ECO:0000313" key="9">
    <source>
        <dbReference type="EMBL" id="MDQ0360558.1"/>
    </source>
</evidence>
<keyword evidence="4" id="KW-0762">Sugar transport</keyword>
<feature type="domain" description="PTS EIIA type-4" evidence="8">
    <location>
        <begin position="3"/>
        <end position="122"/>
    </location>
</feature>
<dbReference type="InterPro" id="IPR051471">
    <property type="entry name" value="Bacterial_PTS_sugar_comp"/>
</dbReference>
<keyword evidence="10" id="KW-1185">Reference proteome</keyword>
<keyword evidence="7" id="KW-0418">Kinase</keyword>
<organism evidence="9 10">
    <name type="scientific">Breznakia pachnodae</name>
    <dbReference type="NCBI Taxonomy" id="265178"/>
    <lineage>
        <taxon>Bacteria</taxon>
        <taxon>Bacillati</taxon>
        <taxon>Bacillota</taxon>
        <taxon>Erysipelotrichia</taxon>
        <taxon>Erysipelotrichales</taxon>
        <taxon>Erysipelotrichaceae</taxon>
        <taxon>Breznakia</taxon>
    </lineage>
</organism>
<comment type="caution">
    <text evidence="9">The sequence shown here is derived from an EMBL/GenBank/DDBJ whole genome shotgun (WGS) entry which is preliminary data.</text>
</comment>
<name>A0ABU0E0Z7_9FIRM</name>
<evidence type="ECO:0000256" key="6">
    <source>
        <dbReference type="ARBA" id="ARBA00022683"/>
    </source>
</evidence>
<dbReference type="InterPro" id="IPR004701">
    <property type="entry name" value="PTS_EIIA_man-typ"/>
</dbReference>
<evidence type="ECO:0000256" key="7">
    <source>
        <dbReference type="ARBA" id="ARBA00022777"/>
    </source>
</evidence>
<dbReference type="InterPro" id="IPR033887">
    <property type="entry name" value="PTS_IIA_man"/>
</dbReference>
<evidence type="ECO:0000256" key="4">
    <source>
        <dbReference type="ARBA" id="ARBA00022597"/>
    </source>
</evidence>
<keyword evidence="6" id="KW-0598">Phosphotransferase system</keyword>
<proteinExistence type="predicted"/>
<keyword evidence="3" id="KW-0963">Cytoplasm</keyword>
<dbReference type="PROSITE" id="PS51096">
    <property type="entry name" value="PTS_EIIA_TYPE_4"/>
    <property type="match status" value="1"/>
</dbReference>
<dbReference type="PANTHER" id="PTHR33799">
    <property type="entry name" value="PTS PERMEASE-RELATED-RELATED"/>
    <property type="match status" value="1"/>
</dbReference>
<gene>
    <name evidence="9" type="ORF">J2S15_001303</name>
</gene>
<dbReference type="InterPro" id="IPR036662">
    <property type="entry name" value="PTS_EIIA_man-typ_sf"/>
</dbReference>
<evidence type="ECO:0000256" key="3">
    <source>
        <dbReference type="ARBA" id="ARBA00022490"/>
    </source>
</evidence>
<evidence type="ECO:0000256" key="2">
    <source>
        <dbReference type="ARBA" id="ARBA00022448"/>
    </source>
</evidence>
<keyword evidence="2" id="KW-0813">Transport</keyword>
<evidence type="ECO:0000259" key="8">
    <source>
        <dbReference type="PROSITE" id="PS51096"/>
    </source>
</evidence>
<dbReference type="SUPFAM" id="SSF53062">
    <property type="entry name" value="PTS system fructose IIA component-like"/>
    <property type="match status" value="1"/>
</dbReference>
<accession>A0ABU0E0Z7</accession>
<sequence>MNNSKIILVSHGGLAAGMKNSVEMIIGEKDNLYSFGLQPGMVCDDIINELKNLILNTDGQVIIIGDIFGGSVCNGATTLLEYPNVKVIAGMNMLLVINVLMSSGEISTEDTHRMIAEAKEGMKVIEIIKEEDESFF</sequence>
<protein>
    <submittedName>
        <fullName evidence="9">Mannose/fructose/sorbose-specific phosphotransferase system IIA component</fullName>
    </submittedName>
</protein>
<comment type="subcellular location">
    <subcellularLocation>
        <location evidence="1">Cytoplasm</location>
    </subcellularLocation>
</comment>
<dbReference type="Pfam" id="PF03610">
    <property type="entry name" value="EIIA-man"/>
    <property type="match status" value="1"/>
</dbReference>
<dbReference type="CDD" id="cd00006">
    <property type="entry name" value="PTS_IIA_man"/>
    <property type="match status" value="1"/>
</dbReference>
<evidence type="ECO:0000313" key="10">
    <source>
        <dbReference type="Proteomes" id="UP001230220"/>
    </source>
</evidence>
<dbReference type="RefSeq" id="WP_307406556.1">
    <property type="nucleotide sequence ID" value="NZ_JAUSUR010000002.1"/>
</dbReference>
<reference evidence="9 10" key="1">
    <citation type="submission" date="2023-07" db="EMBL/GenBank/DDBJ databases">
        <title>Genomic Encyclopedia of Type Strains, Phase IV (KMG-IV): sequencing the most valuable type-strain genomes for metagenomic binning, comparative biology and taxonomic classification.</title>
        <authorList>
            <person name="Goeker M."/>
        </authorList>
    </citation>
    <scope>NUCLEOTIDE SEQUENCE [LARGE SCALE GENOMIC DNA]</scope>
    <source>
        <strain evidence="9 10">DSM 16784</strain>
    </source>
</reference>
<keyword evidence="5" id="KW-0808">Transferase</keyword>
<dbReference type="PANTHER" id="PTHR33799:SF1">
    <property type="entry name" value="PTS SYSTEM MANNOSE-SPECIFIC EIIAB COMPONENT-RELATED"/>
    <property type="match status" value="1"/>
</dbReference>
<dbReference type="EMBL" id="JAUSUR010000002">
    <property type="protein sequence ID" value="MDQ0360558.1"/>
    <property type="molecule type" value="Genomic_DNA"/>
</dbReference>
<evidence type="ECO:0000256" key="1">
    <source>
        <dbReference type="ARBA" id="ARBA00004496"/>
    </source>
</evidence>
<dbReference type="Proteomes" id="UP001230220">
    <property type="component" value="Unassembled WGS sequence"/>
</dbReference>